<dbReference type="STRING" id="981085.W9RG88"/>
<sequence>MSGGRVTVVGVSIVLVVGVVIALIAGLNHNSNGGNSASSEKDELSTSSKAVAAICRPTDYKQACIDSLGGLAKNDTASPKDLIKAAINSTIRHVEAAMHKSAYLGNSSSTNPS</sequence>
<accession>W9RG88</accession>
<keyword evidence="1" id="KW-0812">Transmembrane</keyword>
<keyword evidence="1" id="KW-1133">Transmembrane helix</keyword>
<name>W9RG88_9ROSA</name>
<dbReference type="Pfam" id="PF04043">
    <property type="entry name" value="PMEI"/>
    <property type="match status" value="1"/>
</dbReference>
<dbReference type="GO" id="GO:0004857">
    <property type="term" value="F:enzyme inhibitor activity"/>
    <property type="evidence" value="ECO:0007669"/>
    <property type="project" value="InterPro"/>
</dbReference>
<keyword evidence="1" id="KW-0472">Membrane</keyword>
<feature type="domain" description="Pectinesterase inhibitor" evidence="2">
    <location>
        <begin position="50"/>
        <end position="109"/>
    </location>
</feature>
<feature type="transmembrane region" description="Helical" evidence="1">
    <location>
        <begin position="6"/>
        <end position="27"/>
    </location>
</feature>
<dbReference type="Proteomes" id="UP000030645">
    <property type="component" value="Unassembled WGS sequence"/>
</dbReference>
<dbReference type="Gene3D" id="1.20.140.40">
    <property type="entry name" value="Invertase/pectin methylesterase inhibitor family protein"/>
    <property type="match status" value="1"/>
</dbReference>
<dbReference type="SUPFAM" id="SSF101148">
    <property type="entry name" value="Plant invertase/pectin methylesterase inhibitor"/>
    <property type="match status" value="1"/>
</dbReference>
<evidence type="ECO:0000313" key="3">
    <source>
        <dbReference type="EMBL" id="EXB75639.1"/>
    </source>
</evidence>
<dbReference type="InterPro" id="IPR035513">
    <property type="entry name" value="Invertase/methylesterase_inhib"/>
</dbReference>
<dbReference type="InterPro" id="IPR006501">
    <property type="entry name" value="Pectinesterase_inhib_dom"/>
</dbReference>
<gene>
    <name evidence="3" type="ORF">L484_026116</name>
</gene>
<proteinExistence type="predicted"/>
<evidence type="ECO:0000313" key="4">
    <source>
        <dbReference type="Proteomes" id="UP000030645"/>
    </source>
</evidence>
<protein>
    <submittedName>
        <fullName evidence="3">Putative pectinesterase/pectinesterase inhibitor 28</fullName>
    </submittedName>
</protein>
<evidence type="ECO:0000259" key="2">
    <source>
        <dbReference type="Pfam" id="PF04043"/>
    </source>
</evidence>
<evidence type="ECO:0000256" key="1">
    <source>
        <dbReference type="SAM" id="Phobius"/>
    </source>
</evidence>
<keyword evidence="4" id="KW-1185">Reference proteome</keyword>
<dbReference type="EMBL" id="KE344683">
    <property type="protein sequence ID" value="EXB75639.1"/>
    <property type="molecule type" value="Genomic_DNA"/>
</dbReference>
<organism evidence="3 4">
    <name type="scientific">Morus notabilis</name>
    <dbReference type="NCBI Taxonomy" id="981085"/>
    <lineage>
        <taxon>Eukaryota</taxon>
        <taxon>Viridiplantae</taxon>
        <taxon>Streptophyta</taxon>
        <taxon>Embryophyta</taxon>
        <taxon>Tracheophyta</taxon>
        <taxon>Spermatophyta</taxon>
        <taxon>Magnoliopsida</taxon>
        <taxon>eudicotyledons</taxon>
        <taxon>Gunneridae</taxon>
        <taxon>Pentapetalae</taxon>
        <taxon>rosids</taxon>
        <taxon>fabids</taxon>
        <taxon>Rosales</taxon>
        <taxon>Moraceae</taxon>
        <taxon>Moreae</taxon>
        <taxon>Morus</taxon>
    </lineage>
</organism>
<reference evidence="4" key="1">
    <citation type="submission" date="2013-01" db="EMBL/GenBank/DDBJ databases">
        <title>Draft Genome Sequence of a Mulberry Tree, Morus notabilis C.K. Schneid.</title>
        <authorList>
            <person name="He N."/>
            <person name="Zhao S."/>
        </authorList>
    </citation>
    <scope>NUCLEOTIDE SEQUENCE</scope>
</reference>
<dbReference type="AlphaFoldDB" id="W9RG88"/>